<name>A0ABV5Z880_9GAMM</name>
<sequence>MQVHLCTISFRHHLLSLQQLAPWAQQQGFAGIELWGIHARHLYESSPQLQGGWLSQYQLRVPMLSDYLDLNAPAAQLEAQALALAKLARHWQAPKVRTFSGNKGSAEVSEAERQRWTQRLAEVAQMMAEQGLLLLVETHPHTLADSGEATLRLLEEVNHPALRINFDTLHVWEGGGDPLQWYRRLAPWVAHFHLKNISAAQYLSVFSPANVYAAAGSRQGMVPLFEGVVDYRHFLAPLLGDGRVEVSLEWFGPQVQQVLAEDLRQLQALQAPVRRQSA</sequence>
<evidence type="ECO:0000313" key="2">
    <source>
        <dbReference type="EMBL" id="MFB9885488.1"/>
    </source>
</evidence>
<feature type="domain" description="Xylose isomerase-like TIM barrel" evidence="1">
    <location>
        <begin position="23"/>
        <end position="266"/>
    </location>
</feature>
<keyword evidence="2" id="KW-0413">Isomerase</keyword>
<dbReference type="InterPro" id="IPR013022">
    <property type="entry name" value="Xyl_isomerase-like_TIM-brl"/>
</dbReference>
<keyword evidence="3" id="KW-1185">Reference proteome</keyword>
<organism evidence="2 3">
    <name type="scientific">Balneatrix alpica</name>
    <dbReference type="NCBI Taxonomy" id="75684"/>
    <lineage>
        <taxon>Bacteria</taxon>
        <taxon>Pseudomonadati</taxon>
        <taxon>Pseudomonadota</taxon>
        <taxon>Gammaproteobacteria</taxon>
        <taxon>Oceanospirillales</taxon>
        <taxon>Balneatrichaceae</taxon>
        <taxon>Balneatrix</taxon>
    </lineage>
</organism>
<dbReference type="Pfam" id="PF01261">
    <property type="entry name" value="AP_endonuc_2"/>
    <property type="match status" value="1"/>
</dbReference>
<dbReference type="Proteomes" id="UP001589628">
    <property type="component" value="Unassembled WGS sequence"/>
</dbReference>
<dbReference type="GO" id="GO:0016853">
    <property type="term" value="F:isomerase activity"/>
    <property type="evidence" value="ECO:0007669"/>
    <property type="project" value="UniProtKB-KW"/>
</dbReference>
<reference evidence="2 3" key="1">
    <citation type="submission" date="2024-09" db="EMBL/GenBank/DDBJ databases">
        <authorList>
            <person name="Sun Q."/>
            <person name="Mori K."/>
        </authorList>
    </citation>
    <scope>NUCLEOTIDE SEQUENCE [LARGE SCALE GENOMIC DNA]</scope>
    <source>
        <strain evidence="2 3">ATCC 51285</strain>
    </source>
</reference>
<gene>
    <name evidence="2" type="ORF">ACFFLH_03575</name>
</gene>
<dbReference type="Gene3D" id="3.20.20.150">
    <property type="entry name" value="Divalent-metal-dependent TIM barrel enzymes"/>
    <property type="match status" value="1"/>
</dbReference>
<dbReference type="InterPro" id="IPR036237">
    <property type="entry name" value="Xyl_isomerase-like_sf"/>
</dbReference>
<dbReference type="PANTHER" id="PTHR12110:SF21">
    <property type="entry name" value="XYLOSE ISOMERASE-LIKE TIM BARREL DOMAIN-CONTAINING PROTEIN"/>
    <property type="match status" value="1"/>
</dbReference>
<dbReference type="SUPFAM" id="SSF51658">
    <property type="entry name" value="Xylose isomerase-like"/>
    <property type="match status" value="1"/>
</dbReference>
<dbReference type="PANTHER" id="PTHR12110">
    <property type="entry name" value="HYDROXYPYRUVATE ISOMERASE"/>
    <property type="match status" value="1"/>
</dbReference>
<dbReference type="InterPro" id="IPR050312">
    <property type="entry name" value="IolE/XylAMocC-like"/>
</dbReference>
<protein>
    <submittedName>
        <fullName evidence="2">Sugar phosphate isomerase/epimerase family protein</fullName>
    </submittedName>
</protein>
<dbReference type="EMBL" id="JBHLZN010000001">
    <property type="protein sequence ID" value="MFB9885488.1"/>
    <property type="molecule type" value="Genomic_DNA"/>
</dbReference>
<evidence type="ECO:0000313" key="3">
    <source>
        <dbReference type="Proteomes" id="UP001589628"/>
    </source>
</evidence>
<evidence type="ECO:0000259" key="1">
    <source>
        <dbReference type="Pfam" id="PF01261"/>
    </source>
</evidence>
<proteinExistence type="predicted"/>
<comment type="caution">
    <text evidence="2">The sequence shown here is derived from an EMBL/GenBank/DDBJ whole genome shotgun (WGS) entry which is preliminary data.</text>
</comment>
<accession>A0ABV5Z880</accession>
<dbReference type="RefSeq" id="WP_027313586.1">
    <property type="nucleotide sequence ID" value="NZ_JBHLZN010000001.1"/>
</dbReference>